<evidence type="ECO:0000313" key="7">
    <source>
        <dbReference type="Proteomes" id="UP000663864"/>
    </source>
</evidence>
<dbReference type="CDD" id="cd00882">
    <property type="entry name" value="Ras_like_GTPase"/>
    <property type="match status" value="1"/>
</dbReference>
<dbReference type="Pfam" id="PF01926">
    <property type="entry name" value="MMR_HSR1"/>
    <property type="match status" value="1"/>
</dbReference>
<evidence type="ECO:0000256" key="2">
    <source>
        <dbReference type="ARBA" id="ARBA00022448"/>
    </source>
</evidence>
<dbReference type="SUPFAM" id="SSF74788">
    <property type="entry name" value="Cullin repeat-like"/>
    <property type="match status" value="1"/>
</dbReference>
<dbReference type="GO" id="GO:0006887">
    <property type="term" value="P:exocytosis"/>
    <property type="evidence" value="ECO:0007669"/>
    <property type="project" value="InterPro"/>
</dbReference>
<dbReference type="GO" id="GO:0000145">
    <property type="term" value="C:exocyst"/>
    <property type="evidence" value="ECO:0007669"/>
    <property type="project" value="InterPro"/>
</dbReference>
<dbReference type="InterPro" id="IPR046364">
    <property type="entry name" value="Exo70_C"/>
</dbReference>
<dbReference type="Pfam" id="PF03081">
    <property type="entry name" value="Exo70_C"/>
    <property type="match status" value="1"/>
</dbReference>
<dbReference type="InterPro" id="IPR027417">
    <property type="entry name" value="P-loop_NTPase"/>
</dbReference>
<gene>
    <name evidence="6" type="ORF">ZHD862_LOCUS22869</name>
</gene>
<evidence type="ECO:0000259" key="4">
    <source>
        <dbReference type="Pfam" id="PF01926"/>
    </source>
</evidence>
<evidence type="ECO:0000256" key="1">
    <source>
        <dbReference type="ARBA" id="ARBA00006756"/>
    </source>
</evidence>
<reference evidence="6" key="1">
    <citation type="submission" date="2021-02" db="EMBL/GenBank/DDBJ databases">
        <authorList>
            <person name="Nowell W R."/>
        </authorList>
    </citation>
    <scope>NUCLEOTIDE SEQUENCE</scope>
</reference>
<dbReference type="InterPro" id="IPR016159">
    <property type="entry name" value="Cullin_repeat-like_dom_sf"/>
</dbReference>
<keyword evidence="2" id="KW-0813">Transport</keyword>
<dbReference type="InterPro" id="IPR006073">
    <property type="entry name" value="GTP-bd"/>
</dbReference>
<dbReference type="GO" id="GO:0005546">
    <property type="term" value="F:phosphatidylinositol-4,5-bisphosphate binding"/>
    <property type="evidence" value="ECO:0007669"/>
    <property type="project" value="InterPro"/>
</dbReference>
<dbReference type="InterPro" id="IPR013083">
    <property type="entry name" value="Znf_RING/FYVE/PHD"/>
</dbReference>
<feature type="compositionally biased region" description="Basic and acidic residues" evidence="3">
    <location>
        <begin position="667"/>
        <end position="678"/>
    </location>
</feature>
<dbReference type="Proteomes" id="UP000663864">
    <property type="component" value="Unassembled WGS sequence"/>
</dbReference>
<evidence type="ECO:0008006" key="8">
    <source>
        <dbReference type="Google" id="ProtNLM"/>
    </source>
</evidence>
<feature type="domain" description="Exocyst complex subunit Exo70 C-terminal" evidence="5">
    <location>
        <begin position="337"/>
        <end position="504"/>
    </location>
</feature>
<proteinExistence type="inferred from homology"/>
<accession>A0A814WHK8</accession>
<feature type="region of interest" description="Disordered" evidence="3">
    <location>
        <begin position="661"/>
        <end position="692"/>
    </location>
</feature>
<comment type="caution">
    <text evidence="6">The sequence shown here is derived from an EMBL/GenBank/DDBJ whole genome shotgun (WGS) entry which is preliminary data.</text>
</comment>
<evidence type="ECO:0000259" key="5">
    <source>
        <dbReference type="Pfam" id="PF03081"/>
    </source>
</evidence>
<feature type="region of interest" description="Disordered" evidence="3">
    <location>
        <begin position="713"/>
        <end position="732"/>
    </location>
</feature>
<comment type="similarity">
    <text evidence="1">Belongs to the EXO70 family.</text>
</comment>
<name>A0A814WHK8_9BILA</name>
<dbReference type="SUPFAM" id="SSF52540">
    <property type="entry name" value="P-loop containing nucleoside triphosphate hydrolases"/>
    <property type="match status" value="1"/>
</dbReference>
<dbReference type="AlphaFoldDB" id="A0A814WHK8"/>
<evidence type="ECO:0000256" key="3">
    <source>
        <dbReference type="SAM" id="MobiDB-lite"/>
    </source>
</evidence>
<dbReference type="Gene3D" id="3.40.50.300">
    <property type="entry name" value="P-loop containing nucleotide triphosphate hydrolases"/>
    <property type="match status" value="1"/>
</dbReference>
<dbReference type="EMBL" id="CAJNOT010001451">
    <property type="protein sequence ID" value="CAF1201573.1"/>
    <property type="molecule type" value="Genomic_DNA"/>
</dbReference>
<dbReference type="GO" id="GO:0005525">
    <property type="term" value="F:GTP binding"/>
    <property type="evidence" value="ECO:0007669"/>
    <property type="project" value="InterPro"/>
</dbReference>
<organism evidence="6 7">
    <name type="scientific">Rotaria sordida</name>
    <dbReference type="NCBI Taxonomy" id="392033"/>
    <lineage>
        <taxon>Eukaryota</taxon>
        <taxon>Metazoa</taxon>
        <taxon>Spiralia</taxon>
        <taxon>Gnathifera</taxon>
        <taxon>Rotifera</taxon>
        <taxon>Eurotatoria</taxon>
        <taxon>Bdelloidea</taxon>
        <taxon>Philodinida</taxon>
        <taxon>Philodinidae</taxon>
        <taxon>Rotaria</taxon>
    </lineage>
</organism>
<evidence type="ECO:0000313" key="6">
    <source>
        <dbReference type="EMBL" id="CAF1201573.1"/>
    </source>
</evidence>
<protein>
    <recommendedName>
        <fullName evidence="8">G domain-containing protein</fullName>
    </recommendedName>
</protein>
<sequence length="1034" mass="117989">MINSYCCWIGIFMANINRGNTKHSSPLQVRQVKCNSIIRSKSSSQLNTRINHATEGLDNVERQLQSIVELILPANQAKSNLWRLVMNGKSNNSFTASVFCYYKIYNDLHLIINSGPNDDLVGYLVKLDRLNDAIIYFKRTAVIDEQKRLTQLYDVGRQKLIEASDEVIMRHTNPILPNELLELCRSTSSLSIDTDSMQVPDLGSFRIIFDWFNEHGFQQGLINSYASKRGTLSRNSLKSLAEHLQRNCARRASVSMTCIRSHTSSRRASYCSELLRGKIKTKIDGIGRRLTLSPLLDGRRPSLKNTLLPPEMDTYNDHNVDNLSSSVRFSSDRETNNYKFLLDAFVVLLLHDSDLLFYTFSNEFNSLIFIKSIELPLAYMHDEAQQLCKAIERLPSKIDSGKVAFFGLLSIIRWFHKSKPVFTKFYDENDLAPEHQFGSALSAVFEHSIIECLRMILEEVRNDSSDINQGSHIHPLALHVLSFMEGLLDYEDVITIIGSSRIEEKQSSQLSESDRNQLKTSFSTVNGAIDTLRQQNQEYIIDDIQIRDHLRNGMSSSDRLTKNTSNGMFAHNNIASTFTCDCGQEYDNQIALDEHKRMNCQNRGFFCQLCDEKLPTSEAMGAHLIQCGNKTIKCFSCQKYIRRGVYAYHVHNNCIDLDENYTNSSRSNRDNSSFHRQDTSSSSMGTKGTELEHLDEMNTSFKRLELNSDRKLVNTSEKQTVQSKESAISSLHGKTSQIQEDLCKDYYSNEVNHITEQLQFNIILMGSPRVGKSQLINAICNGENKAETSSSLNSCTKEVSCYFLEDNQQQMPGIKPFRVNFYDTPGIESWTNQGGVTTMLKFIEDKDPICVMYCAAPGTFADLSQVRPVLKFCQEKRIFWAFVCTNMWSNVSRKEVIREFEKELTIFGDGTEKFFDQLHSRVPHKVTIFGNNALCTMVNSIEFYDPDYSPEKKPVQGIDELIHCIMDALDNDKLLGWCSAVLYRRSYWEKFSQKLSGFVSLRMKNIQNITSGSIQSIAANTMMSIFSMIRKRSV</sequence>
<feature type="domain" description="G" evidence="4">
    <location>
        <begin position="762"/>
        <end position="852"/>
    </location>
</feature>
<dbReference type="Gene3D" id="1.20.1280.170">
    <property type="entry name" value="Exocyst complex component Exo70"/>
    <property type="match status" value="2"/>
</dbReference>
<dbReference type="Gene3D" id="3.30.40.10">
    <property type="entry name" value="Zinc/RING finger domain, C3HC4 (zinc finger)"/>
    <property type="match status" value="1"/>
</dbReference>